<evidence type="ECO:0000313" key="2">
    <source>
        <dbReference type="Proteomes" id="UP000799436"/>
    </source>
</evidence>
<keyword evidence="2" id="KW-1185">Reference proteome</keyword>
<dbReference type="EMBL" id="ML995833">
    <property type="protein sequence ID" value="KAF2769497.1"/>
    <property type="molecule type" value="Genomic_DNA"/>
</dbReference>
<name>A0A6G1L9E7_9PEZI</name>
<sequence length="176" mass="18721">METTTPRISDLREQIKANAVLLFPNIVQAHLTTTPSANAYLYVPPSTAFEITLYFLGASDSTRGRIASTHASDHREMAYQAMLIYQTPAGPARAAQGNSAVSVEDALVSLLQVTGHCLANRCFGLLRGEGMGRWRAWGDGFVNEEVVGAGEEGEGSEVARGLLEELRRGGVGLGGG</sequence>
<dbReference type="AlphaFoldDB" id="A0A6G1L9E7"/>
<evidence type="ECO:0000313" key="1">
    <source>
        <dbReference type="EMBL" id="KAF2769497.1"/>
    </source>
</evidence>
<dbReference type="OrthoDB" id="3650444at2759"/>
<accession>A0A6G1L9E7</accession>
<proteinExistence type="predicted"/>
<protein>
    <submittedName>
        <fullName evidence="1">Uncharacterized protein</fullName>
    </submittedName>
</protein>
<organism evidence="1 2">
    <name type="scientific">Teratosphaeria nubilosa</name>
    <dbReference type="NCBI Taxonomy" id="161662"/>
    <lineage>
        <taxon>Eukaryota</taxon>
        <taxon>Fungi</taxon>
        <taxon>Dikarya</taxon>
        <taxon>Ascomycota</taxon>
        <taxon>Pezizomycotina</taxon>
        <taxon>Dothideomycetes</taxon>
        <taxon>Dothideomycetidae</taxon>
        <taxon>Mycosphaerellales</taxon>
        <taxon>Teratosphaeriaceae</taxon>
        <taxon>Teratosphaeria</taxon>
    </lineage>
</organism>
<gene>
    <name evidence="1" type="ORF">EJ03DRAFT_374449</name>
</gene>
<reference evidence="1" key="1">
    <citation type="journal article" date="2020" name="Stud. Mycol.">
        <title>101 Dothideomycetes genomes: a test case for predicting lifestyles and emergence of pathogens.</title>
        <authorList>
            <person name="Haridas S."/>
            <person name="Albert R."/>
            <person name="Binder M."/>
            <person name="Bloem J."/>
            <person name="Labutti K."/>
            <person name="Salamov A."/>
            <person name="Andreopoulos B."/>
            <person name="Baker S."/>
            <person name="Barry K."/>
            <person name="Bills G."/>
            <person name="Bluhm B."/>
            <person name="Cannon C."/>
            <person name="Castanera R."/>
            <person name="Culley D."/>
            <person name="Daum C."/>
            <person name="Ezra D."/>
            <person name="Gonzalez J."/>
            <person name="Henrissat B."/>
            <person name="Kuo A."/>
            <person name="Liang C."/>
            <person name="Lipzen A."/>
            <person name="Lutzoni F."/>
            <person name="Magnuson J."/>
            <person name="Mondo S."/>
            <person name="Nolan M."/>
            <person name="Ohm R."/>
            <person name="Pangilinan J."/>
            <person name="Park H.-J."/>
            <person name="Ramirez L."/>
            <person name="Alfaro M."/>
            <person name="Sun H."/>
            <person name="Tritt A."/>
            <person name="Yoshinaga Y."/>
            <person name="Zwiers L.-H."/>
            <person name="Turgeon B."/>
            <person name="Goodwin S."/>
            <person name="Spatafora J."/>
            <person name="Crous P."/>
            <person name="Grigoriev I."/>
        </authorList>
    </citation>
    <scope>NUCLEOTIDE SEQUENCE</scope>
    <source>
        <strain evidence="1">CBS 116005</strain>
    </source>
</reference>
<dbReference type="Proteomes" id="UP000799436">
    <property type="component" value="Unassembled WGS sequence"/>
</dbReference>